<dbReference type="InterPro" id="IPR011059">
    <property type="entry name" value="Metal-dep_hydrolase_composite"/>
</dbReference>
<reference evidence="2 3" key="1">
    <citation type="submission" date="2015-05" db="EMBL/GenBank/DDBJ databases">
        <title>Genome sequence of Mycobacterium heraklionense Davo strain.</title>
        <authorList>
            <person name="Greninger A.L."/>
            <person name="Cunningham G."/>
            <person name="Miller S."/>
        </authorList>
    </citation>
    <scope>NUCLEOTIDE SEQUENCE [LARGE SCALE GENOMIC DNA]</scope>
    <source>
        <strain evidence="2 3">Davo</strain>
    </source>
</reference>
<proteinExistence type="predicted"/>
<dbReference type="SUPFAM" id="SSF51556">
    <property type="entry name" value="Metallo-dependent hydrolases"/>
    <property type="match status" value="1"/>
</dbReference>
<dbReference type="Gene3D" id="1.20.58.520">
    <property type="entry name" value="Amidohydrolase"/>
    <property type="match status" value="1"/>
</dbReference>
<dbReference type="Gene3D" id="3.40.50.10910">
    <property type="entry name" value="Amidohydrolase"/>
    <property type="match status" value="1"/>
</dbReference>
<dbReference type="PANTHER" id="PTHR43135">
    <property type="entry name" value="ALPHA-D-RIBOSE 1-METHYLPHOSPHONATE 5-TRIPHOSPHATE DIPHOSPHATASE"/>
    <property type="match status" value="1"/>
</dbReference>
<keyword evidence="3" id="KW-1185">Reference proteome</keyword>
<evidence type="ECO:0000313" key="3">
    <source>
        <dbReference type="Proteomes" id="UP000036464"/>
    </source>
</evidence>
<dbReference type="InterPro" id="IPR006680">
    <property type="entry name" value="Amidohydro-rel"/>
</dbReference>
<dbReference type="EMBL" id="LDPO01000001">
    <property type="protein sequence ID" value="KLO31359.1"/>
    <property type="molecule type" value="Genomic_DNA"/>
</dbReference>
<evidence type="ECO:0000259" key="1">
    <source>
        <dbReference type="Pfam" id="PF01979"/>
    </source>
</evidence>
<dbReference type="InterPro" id="IPR051781">
    <property type="entry name" value="Metallo-dep_Hydrolase"/>
</dbReference>
<dbReference type="PANTHER" id="PTHR43135:SF3">
    <property type="entry name" value="ALPHA-D-RIBOSE 1-METHYLPHOSPHONATE 5-TRIPHOSPHATE DIPHOSPHATASE"/>
    <property type="match status" value="1"/>
</dbReference>
<dbReference type="Pfam" id="PF01979">
    <property type="entry name" value="Amidohydro_1"/>
    <property type="match status" value="1"/>
</dbReference>
<evidence type="ECO:0000313" key="2">
    <source>
        <dbReference type="EMBL" id="KLO31359.1"/>
    </source>
</evidence>
<comment type="caution">
    <text evidence="2">The sequence shown here is derived from an EMBL/GenBank/DDBJ whole genome shotgun (WGS) entry which is preliminary data.</text>
</comment>
<dbReference type="SUPFAM" id="SSF51338">
    <property type="entry name" value="Composite domain of metallo-dependent hydrolases"/>
    <property type="match status" value="1"/>
</dbReference>
<gene>
    <name evidence="2" type="ORF">ABW16_00320</name>
</gene>
<dbReference type="RefSeq" id="WP_047317148.1">
    <property type="nucleotide sequence ID" value="NZ_LDPO01000001.1"/>
</dbReference>
<name>A0ABR5FK02_9MYCO</name>
<feature type="domain" description="Amidohydrolase-related" evidence="1">
    <location>
        <begin position="45"/>
        <end position="347"/>
    </location>
</feature>
<dbReference type="Gene3D" id="2.30.40.10">
    <property type="entry name" value="Urease, subunit C, domain 1"/>
    <property type="match status" value="1"/>
</dbReference>
<sequence length="357" mass="36902">MKTALRNVRVFDGSALTEPVTVVIDDAVIGSDAAGAEIVDGAGGVLLPGLIDAHIHLHDIETLQRMCAYGVTTALDMATWPSARVDGLRHQHGCTDIRSAGTPATTSGSTHSHIPGFPAAGFVDTPDAAAQFVAERIDAGSDYIKIIADSPGPDQSTMDALVIAAHDRGKQTIVHATATPTFAMAVTAGADMITHVPLDHPLDASIIGRMAAAGTLAIPTLTMMEGIAAKIGAVAGLDYAAARSSVTAMYEAGIPILAGTDANATPGVPFSPRHGESLHHELELLVDSGLSTTDALRAATSLPARCFGLSDRGVVAPGYRADLILLDGDPLADIRATRNIRRVWCAGMQTTPDGRLT</sequence>
<dbReference type="Proteomes" id="UP000036464">
    <property type="component" value="Unassembled WGS sequence"/>
</dbReference>
<dbReference type="Gene3D" id="3.30.110.90">
    <property type="entry name" value="Amidohydrolase"/>
    <property type="match status" value="1"/>
</dbReference>
<dbReference type="InterPro" id="IPR032466">
    <property type="entry name" value="Metal_Hydrolase"/>
</dbReference>
<organism evidence="2 3">
    <name type="scientific">Mycolicibacter heraklionensis</name>
    <dbReference type="NCBI Taxonomy" id="512402"/>
    <lineage>
        <taxon>Bacteria</taxon>
        <taxon>Bacillati</taxon>
        <taxon>Actinomycetota</taxon>
        <taxon>Actinomycetes</taxon>
        <taxon>Mycobacteriales</taxon>
        <taxon>Mycobacteriaceae</taxon>
        <taxon>Mycolicibacter</taxon>
    </lineage>
</organism>
<protein>
    <submittedName>
        <fullName evidence="2">Amidohydrolase</fullName>
    </submittedName>
</protein>
<accession>A0ABR5FK02</accession>